<proteinExistence type="predicted"/>
<dbReference type="Pfam" id="PF02464">
    <property type="entry name" value="CinA"/>
    <property type="match status" value="1"/>
</dbReference>
<evidence type="ECO:0000313" key="3">
    <source>
        <dbReference type="Proteomes" id="UP000476511"/>
    </source>
</evidence>
<dbReference type="RefSeq" id="WP_324613060.1">
    <property type="nucleotide sequence ID" value="NZ_WKJD01000006.1"/>
</dbReference>
<name>A0A6L5QZI5_9MICO</name>
<evidence type="ECO:0000259" key="1">
    <source>
        <dbReference type="Pfam" id="PF02464"/>
    </source>
</evidence>
<protein>
    <submittedName>
        <fullName evidence="2">Nicotinamide-nucleotide amidohydrolase family protein</fullName>
    </submittedName>
</protein>
<sequence>MSEPAELVARLRATGRTVACAESLTGGLLSAAIVDVPGASDVFVGGVVAYATELKRALVGVDAHLLEERGPVDPEVAEELADRIRAVCAVDGRPADLGLATTGVAGPDPQGGKPPGLAYIGVASPRGIRSVELRVQGDRPTVRLAAVERALAEAAVELDALDSGDALDATDGLDAGDSG</sequence>
<dbReference type="GO" id="GO:0016787">
    <property type="term" value="F:hydrolase activity"/>
    <property type="evidence" value="ECO:0007669"/>
    <property type="project" value="UniProtKB-KW"/>
</dbReference>
<accession>A0A6L5QZI5</accession>
<reference evidence="2 3" key="1">
    <citation type="submission" date="2019-11" db="EMBL/GenBank/DDBJ databases">
        <title>Agromyces kandeliae sp. nov., isolated from mangrove soil.</title>
        <authorList>
            <person name="Wang R."/>
        </authorList>
    </citation>
    <scope>NUCLEOTIDE SEQUENCE [LARGE SCALE GENOMIC DNA]</scope>
    <source>
        <strain evidence="2 3">Q22</strain>
    </source>
</reference>
<comment type="caution">
    <text evidence="2">The sequence shown here is derived from an EMBL/GenBank/DDBJ whole genome shotgun (WGS) entry which is preliminary data.</text>
</comment>
<dbReference type="Gene3D" id="3.90.950.20">
    <property type="entry name" value="CinA-like"/>
    <property type="match status" value="1"/>
</dbReference>
<gene>
    <name evidence="2" type="ORF">GJR97_02600</name>
</gene>
<dbReference type="Proteomes" id="UP000476511">
    <property type="component" value="Unassembled WGS sequence"/>
</dbReference>
<dbReference type="InterPro" id="IPR036653">
    <property type="entry name" value="CinA-like_C"/>
</dbReference>
<dbReference type="SUPFAM" id="SSF142433">
    <property type="entry name" value="CinA-like"/>
    <property type="match status" value="1"/>
</dbReference>
<evidence type="ECO:0000313" key="2">
    <source>
        <dbReference type="EMBL" id="MRX42608.1"/>
    </source>
</evidence>
<feature type="domain" description="CinA C-terminal" evidence="1">
    <location>
        <begin position="5"/>
        <end position="153"/>
    </location>
</feature>
<dbReference type="EMBL" id="WKJD01000006">
    <property type="protein sequence ID" value="MRX42608.1"/>
    <property type="molecule type" value="Genomic_DNA"/>
</dbReference>
<dbReference type="NCBIfam" id="TIGR00199">
    <property type="entry name" value="PncC_domain"/>
    <property type="match status" value="1"/>
</dbReference>
<keyword evidence="3" id="KW-1185">Reference proteome</keyword>
<dbReference type="AlphaFoldDB" id="A0A6L5QZI5"/>
<keyword evidence="2" id="KW-0378">Hydrolase</keyword>
<dbReference type="InterPro" id="IPR008136">
    <property type="entry name" value="CinA_C"/>
</dbReference>
<organism evidence="2 3">
    <name type="scientific">Agromyces kandeliae</name>
    <dbReference type="NCBI Taxonomy" id="2666141"/>
    <lineage>
        <taxon>Bacteria</taxon>
        <taxon>Bacillati</taxon>
        <taxon>Actinomycetota</taxon>
        <taxon>Actinomycetes</taxon>
        <taxon>Micrococcales</taxon>
        <taxon>Microbacteriaceae</taxon>
        <taxon>Agromyces</taxon>
    </lineage>
</organism>